<dbReference type="InterPro" id="IPR032687">
    <property type="entry name" value="AraC-type_N"/>
</dbReference>
<keyword evidence="6" id="KW-1185">Reference proteome</keyword>
<dbReference type="GO" id="GO:0005829">
    <property type="term" value="C:cytosol"/>
    <property type="evidence" value="ECO:0007669"/>
    <property type="project" value="TreeGrafter"/>
</dbReference>
<dbReference type="Gene3D" id="1.10.10.60">
    <property type="entry name" value="Homeodomain-like"/>
    <property type="match status" value="1"/>
</dbReference>
<evidence type="ECO:0000313" key="5">
    <source>
        <dbReference type="EMBL" id="OIN60997.1"/>
    </source>
</evidence>
<evidence type="ECO:0000256" key="1">
    <source>
        <dbReference type="ARBA" id="ARBA00023015"/>
    </source>
</evidence>
<keyword evidence="1" id="KW-0805">Transcription regulation</keyword>
<proteinExistence type="predicted"/>
<comment type="caution">
    <text evidence="5">The sequence shown here is derived from an EMBL/GenBank/DDBJ whole genome shotgun (WGS) entry which is preliminary data.</text>
</comment>
<dbReference type="EMBL" id="MORL01000001">
    <property type="protein sequence ID" value="OIN60997.1"/>
    <property type="molecule type" value="Genomic_DNA"/>
</dbReference>
<sequence length="337" mass="37445">MVAAHTLSVSSFNLILFGARLRGADTDALLTAVGVTAEQLKDPDGRIPIPVVQQLWREAIDATNDAHLSLHLCELINPVAVGVLAYVMMHCPTLGKAFEKLCQYQDIVCEGVVTEGVHLADNGFALRLHIISPDIIYPDHALNSELSIYQAAMRALTGLHVIAREVHFEYPRPLDTTEHARIFAPARLVFDAPVTQMILDADWLQTPVLNANPALFPLFEQHANDLMAKLRQPSLSARVKQEILSLLKGEEPTLALVADRLAMGVRTLQLHLKDEGVTYQQLLDEVRRELAVRHLREPHLSTTDIAYLLGFSEPSVFFRSFKRWTGQTPGAYRTVAA</sequence>
<keyword evidence="3" id="KW-0804">Transcription</keyword>
<name>A0A1S2VQD7_9BACT</name>
<evidence type="ECO:0000313" key="6">
    <source>
        <dbReference type="Proteomes" id="UP000181790"/>
    </source>
</evidence>
<dbReference type="Proteomes" id="UP000181790">
    <property type="component" value="Unassembled WGS sequence"/>
</dbReference>
<evidence type="ECO:0000256" key="2">
    <source>
        <dbReference type="ARBA" id="ARBA00023125"/>
    </source>
</evidence>
<evidence type="ECO:0000259" key="4">
    <source>
        <dbReference type="PROSITE" id="PS01124"/>
    </source>
</evidence>
<dbReference type="PROSITE" id="PS01124">
    <property type="entry name" value="HTH_ARAC_FAMILY_2"/>
    <property type="match status" value="1"/>
</dbReference>
<dbReference type="SMART" id="SM00342">
    <property type="entry name" value="HTH_ARAC"/>
    <property type="match status" value="1"/>
</dbReference>
<evidence type="ECO:0000256" key="3">
    <source>
        <dbReference type="ARBA" id="ARBA00023163"/>
    </source>
</evidence>
<dbReference type="GO" id="GO:0003700">
    <property type="term" value="F:DNA-binding transcription factor activity"/>
    <property type="evidence" value="ECO:0007669"/>
    <property type="project" value="InterPro"/>
</dbReference>
<dbReference type="PRINTS" id="PR00032">
    <property type="entry name" value="HTHARAC"/>
</dbReference>
<reference evidence="5 6" key="1">
    <citation type="submission" date="2016-10" db="EMBL/GenBank/DDBJ databases">
        <title>Arsenicibacter rosenii gen. nov., sp. nov., an efficient arsenic-methylating bacterium isolated from an arsenic-contaminated paddy soil.</title>
        <authorList>
            <person name="Huang K."/>
        </authorList>
    </citation>
    <scope>NUCLEOTIDE SEQUENCE [LARGE SCALE GENOMIC DNA]</scope>
    <source>
        <strain evidence="5 6">SM-1</strain>
    </source>
</reference>
<dbReference type="RefSeq" id="WP_071501503.1">
    <property type="nucleotide sequence ID" value="NZ_MORL01000001.1"/>
</dbReference>
<keyword evidence="2" id="KW-0238">DNA-binding</keyword>
<dbReference type="PANTHER" id="PTHR47894">
    <property type="entry name" value="HTH-TYPE TRANSCRIPTIONAL REGULATOR GADX"/>
    <property type="match status" value="1"/>
</dbReference>
<dbReference type="SUPFAM" id="SSF46689">
    <property type="entry name" value="Homeodomain-like"/>
    <property type="match status" value="1"/>
</dbReference>
<protein>
    <submittedName>
        <fullName evidence="5">AraC family transcriptional regulator</fullName>
    </submittedName>
</protein>
<dbReference type="PANTHER" id="PTHR47894:SF1">
    <property type="entry name" value="HTH-TYPE TRANSCRIPTIONAL REGULATOR VQSM"/>
    <property type="match status" value="1"/>
</dbReference>
<organism evidence="5 6">
    <name type="scientific">Arsenicibacter rosenii</name>
    <dbReference type="NCBI Taxonomy" id="1750698"/>
    <lineage>
        <taxon>Bacteria</taxon>
        <taxon>Pseudomonadati</taxon>
        <taxon>Bacteroidota</taxon>
        <taxon>Cytophagia</taxon>
        <taxon>Cytophagales</taxon>
        <taxon>Spirosomataceae</taxon>
        <taxon>Arsenicibacter</taxon>
    </lineage>
</organism>
<dbReference type="InterPro" id="IPR018060">
    <property type="entry name" value="HTH_AraC"/>
</dbReference>
<feature type="domain" description="HTH araC/xylS-type" evidence="4">
    <location>
        <begin position="237"/>
        <end position="335"/>
    </location>
</feature>
<gene>
    <name evidence="5" type="ORF">BLX24_02655</name>
</gene>
<dbReference type="InterPro" id="IPR020449">
    <property type="entry name" value="Tscrpt_reg_AraC-type_HTH"/>
</dbReference>
<accession>A0A1S2VQD7</accession>
<dbReference type="Pfam" id="PF12833">
    <property type="entry name" value="HTH_18"/>
    <property type="match status" value="1"/>
</dbReference>
<dbReference type="AlphaFoldDB" id="A0A1S2VQD7"/>
<dbReference type="InterPro" id="IPR009057">
    <property type="entry name" value="Homeodomain-like_sf"/>
</dbReference>
<dbReference type="OrthoDB" id="5582699at2"/>
<dbReference type="GO" id="GO:0000976">
    <property type="term" value="F:transcription cis-regulatory region binding"/>
    <property type="evidence" value="ECO:0007669"/>
    <property type="project" value="TreeGrafter"/>
</dbReference>
<dbReference type="Pfam" id="PF12625">
    <property type="entry name" value="Arabinose_bd"/>
    <property type="match status" value="1"/>
</dbReference>